<dbReference type="Proteomes" id="UP000672032">
    <property type="component" value="Chromosome 6"/>
</dbReference>
<gene>
    <name evidence="2" type="ORF">DSL72_007026</name>
</gene>
<reference evidence="2" key="1">
    <citation type="submission" date="2020-10" db="EMBL/GenBank/DDBJ databases">
        <title>Genome Sequence of Monilinia vaccinii-corymbosi Sheds Light on Mummy Berry Disease Infection of Blueberry and Mating Type.</title>
        <authorList>
            <person name="Yow A.G."/>
            <person name="Zhang Y."/>
            <person name="Bansal K."/>
            <person name="Eacker S.M."/>
            <person name="Sullivan S."/>
            <person name="Liachko I."/>
            <person name="Cubeta M.A."/>
            <person name="Rollins J.A."/>
            <person name="Ashrafi H."/>
        </authorList>
    </citation>
    <scope>NUCLEOTIDE SEQUENCE</scope>
    <source>
        <strain evidence="2">RL-1</strain>
    </source>
</reference>
<feature type="region of interest" description="Disordered" evidence="1">
    <location>
        <begin position="285"/>
        <end position="310"/>
    </location>
</feature>
<feature type="compositionally biased region" description="Polar residues" evidence="1">
    <location>
        <begin position="152"/>
        <end position="170"/>
    </location>
</feature>
<evidence type="ECO:0000313" key="3">
    <source>
        <dbReference type="Proteomes" id="UP000672032"/>
    </source>
</evidence>
<evidence type="ECO:0000313" key="2">
    <source>
        <dbReference type="EMBL" id="QSZ35904.1"/>
    </source>
</evidence>
<protein>
    <submittedName>
        <fullName evidence="2">Uncharacterized protein</fullName>
    </submittedName>
</protein>
<dbReference type="EMBL" id="CP063410">
    <property type="protein sequence ID" value="QSZ35904.1"/>
    <property type="molecule type" value="Genomic_DNA"/>
</dbReference>
<name>A0A8A3PLT6_9HELO</name>
<evidence type="ECO:0000256" key="1">
    <source>
        <dbReference type="SAM" id="MobiDB-lite"/>
    </source>
</evidence>
<keyword evidence="3" id="KW-1185">Reference proteome</keyword>
<accession>A0A8A3PLT6</accession>
<dbReference type="AlphaFoldDB" id="A0A8A3PLT6"/>
<feature type="compositionally biased region" description="Low complexity" evidence="1">
    <location>
        <begin position="130"/>
        <end position="149"/>
    </location>
</feature>
<proteinExistence type="predicted"/>
<organism evidence="2 3">
    <name type="scientific">Monilinia vaccinii-corymbosi</name>
    <dbReference type="NCBI Taxonomy" id="61207"/>
    <lineage>
        <taxon>Eukaryota</taxon>
        <taxon>Fungi</taxon>
        <taxon>Dikarya</taxon>
        <taxon>Ascomycota</taxon>
        <taxon>Pezizomycotina</taxon>
        <taxon>Leotiomycetes</taxon>
        <taxon>Helotiales</taxon>
        <taxon>Sclerotiniaceae</taxon>
        <taxon>Monilinia</taxon>
    </lineage>
</organism>
<feature type="compositionally biased region" description="Low complexity" evidence="1">
    <location>
        <begin position="98"/>
        <end position="121"/>
    </location>
</feature>
<feature type="region of interest" description="Disordered" evidence="1">
    <location>
        <begin position="92"/>
        <end position="172"/>
    </location>
</feature>
<sequence length="310" mass="35916">MEGRNVFTSDYVREEFSPYSRSHRAMMMLTAGNRHAIIPLASWALYDKTHCGVCKSTAPDYQVEEWKHKHLVSSYSCRKAYYEDNVPYERRKAAAARPDPVYSPVDDSPNAPQTQGQQTQTYSQSPDLHSSSQPTPSTYAAPPANTYPPEHTPQTQAYHHQYHSHQNPHQQVPYRAPQTHRYLHPYNSHQNLHQQIPYHAPQTQGYHHQYNSQQHLHQQFPYHAPQTQGYPHQYHSEHTNYQLAPYHAEAQQTAYYQHFEPLEPAWHDPELAHLLLPAPKYSSDAVYQDSHDNSSYTAGNDGPIHGQNRY</sequence>